<dbReference type="PANTHER" id="PTHR34478:SF2">
    <property type="entry name" value="MEMBRANE PROTEIN"/>
    <property type="match status" value="1"/>
</dbReference>
<evidence type="ECO:0000313" key="8">
    <source>
        <dbReference type="Proteomes" id="UP000510821"/>
    </source>
</evidence>
<dbReference type="GO" id="GO:0016020">
    <property type="term" value="C:membrane"/>
    <property type="evidence" value="ECO:0007669"/>
    <property type="project" value="UniProtKB-SubCell"/>
</dbReference>
<evidence type="ECO:0000256" key="3">
    <source>
        <dbReference type="ARBA" id="ARBA00022692"/>
    </source>
</evidence>
<dbReference type="AlphaFoldDB" id="A0A7D6BF24"/>
<protein>
    <submittedName>
        <fullName evidence="7">LemA protein</fullName>
    </submittedName>
</protein>
<dbReference type="InterPro" id="IPR023353">
    <property type="entry name" value="LemA-like_dom_sf"/>
</dbReference>
<name>A0A7D6BF24_FERL1</name>
<dbReference type="Pfam" id="PF04011">
    <property type="entry name" value="LemA"/>
    <property type="match status" value="1"/>
</dbReference>
<reference evidence="8" key="1">
    <citation type="submission" date="2020-07" db="EMBL/GenBank/DDBJ databases">
        <title>Metabolic diversity and evolutionary history of the archaeal phylum ###Micrarchaeota### uncovered from a freshwater lake metagenome.</title>
        <authorList>
            <person name="Kadnikov V.V."/>
            <person name="Savvichev A.S."/>
            <person name="Mardanov A.V."/>
            <person name="Beletsky A.V."/>
            <person name="Chupakov A.V."/>
            <person name="Kokryatskaya N.M."/>
            <person name="Pimenov N.V."/>
            <person name="Ravin N.V."/>
        </authorList>
    </citation>
    <scope>NUCLEOTIDE SEQUENCE [LARGE SCALE GENOMIC DNA]</scope>
</reference>
<dbReference type="InterPro" id="IPR007156">
    <property type="entry name" value="MamQ_LemA"/>
</dbReference>
<evidence type="ECO:0000256" key="6">
    <source>
        <dbReference type="SAM" id="Phobius"/>
    </source>
</evidence>
<dbReference type="SUPFAM" id="SSF140478">
    <property type="entry name" value="LemA-like"/>
    <property type="match status" value="1"/>
</dbReference>
<comment type="similarity">
    <text evidence="2">Belongs to the LemA family.</text>
</comment>
<keyword evidence="4 6" id="KW-1133">Transmembrane helix</keyword>
<gene>
    <name evidence="7" type="ORF">Sv326_0285</name>
</gene>
<keyword evidence="3 6" id="KW-0812">Transmembrane</keyword>
<accession>A0A7D6BF24</accession>
<dbReference type="PANTHER" id="PTHR34478">
    <property type="entry name" value="PROTEIN LEMA"/>
    <property type="match status" value="1"/>
</dbReference>
<sequence>MILQIAFGTGLFGFSCILVVILLVVLAFAVYYYNRIVVLSNQVDNSWSQIDVQLKKRADLVPNLVETVKGYMKHEKGAIKMVTDARAKMMGAGTVDEKMKASGELTRALKTILALSENYPQLRASENFRLLQEQLDGIESKIAYARQFYNDSILRYNNITSTIPGVWFAGFMGKAHKPYFEIEEKEREPVKVKFDE</sequence>
<evidence type="ECO:0000256" key="5">
    <source>
        <dbReference type="ARBA" id="ARBA00023136"/>
    </source>
</evidence>
<evidence type="ECO:0000256" key="2">
    <source>
        <dbReference type="ARBA" id="ARBA00008854"/>
    </source>
</evidence>
<evidence type="ECO:0000256" key="1">
    <source>
        <dbReference type="ARBA" id="ARBA00004167"/>
    </source>
</evidence>
<proteinExistence type="inferred from homology"/>
<evidence type="ECO:0000313" key="7">
    <source>
        <dbReference type="EMBL" id="QLJ52460.1"/>
    </source>
</evidence>
<evidence type="ECO:0000256" key="4">
    <source>
        <dbReference type="ARBA" id="ARBA00022989"/>
    </source>
</evidence>
<comment type="subcellular location">
    <subcellularLocation>
        <location evidence="1">Membrane</location>
        <topology evidence="1">Single-pass membrane protein</topology>
    </subcellularLocation>
</comment>
<dbReference type="Gene3D" id="1.20.1440.20">
    <property type="entry name" value="LemA-like domain"/>
    <property type="match status" value="1"/>
</dbReference>
<organism evidence="7 8">
    <name type="scientific">Fermentimicrarchaeum limneticum</name>
    <dbReference type="NCBI Taxonomy" id="2795018"/>
    <lineage>
        <taxon>Archaea</taxon>
        <taxon>Candidatus Micrarchaeota</taxon>
        <taxon>Candidatus Fermentimicrarchaeales</taxon>
        <taxon>Candidatus Fermentimicrarchaeaceae</taxon>
        <taxon>Candidatus Fermentimicrarchaeum</taxon>
    </lineage>
</organism>
<keyword evidence="5 6" id="KW-0472">Membrane</keyword>
<dbReference type="Proteomes" id="UP000510821">
    <property type="component" value="Chromosome"/>
</dbReference>
<dbReference type="EMBL" id="CP058998">
    <property type="protein sequence ID" value="QLJ52460.1"/>
    <property type="molecule type" value="Genomic_DNA"/>
</dbReference>
<feature type="transmembrane region" description="Helical" evidence="6">
    <location>
        <begin position="12"/>
        <end position="33"/>
    </location>
</feature>
<dbReference type="KEGG" id="flt:Sv326_0285"/>